<gene>
    <name evidence="1" type="ORF">HNR43_001211</name>
</gene>
<name>A0A7W8JGF0_9BACL</name>
<evidence type="ECO:0000313" key="2">
    <source>
        <dbReference type="Proteomes" id="UP000583699"/>
    </source>
</evidence>
<dbReference type="PANTHER" id="PTHR38733:SF1">
    <property type="entry name" value="TYPE IV METHYL-DIRECTED RESTRICTION ENZYME ECOKMCRBC"/>
    <property type="match status" value="1"/>
</dbReference>
<protein>
    <submittedName>
        <fullName evidence="1">5-methylcytosine-specific restriction endonuclease McrBC regulatory subunit McrC</fullName>
    </submittedName>
</protein>
<sequence>MKKIVIEENSFLNLEDKYLPFVKEIIELNENTSIRLNENTVYFGEYTVGIIKLDDLIIEIRSRNEAITMSTIFEMYWFVNNGQTEFRMETMGFDLNSSFELTSVTDFFYKICSKLLQMGLTGSFNKYKDFSQIIRGNIVFEEYIKKEITIRGLSVITEEYSINCLANQLIKAAIFKLIQSEVKEENIIKLNSLLREFAYVDDLRFTQSDLNRIEILVKTFYSSNPYYPIVIETSLKILRDLKISYNKGNLEWYMFLVNSNDLFEKYVRKMLQIGMDENVIKWKEPKKYATIVSEQGIGYKSFSPDIIIDYNETYDQGRIVLDVKNKKFNPATQNISELISSADLYQILFYCRQLKTNAGGIIYPTNSNFEPIKIEINDENNPLLYLFSINMTDVFENRLIKLKSEIKNKLLSYT</sequence>
<keyword evidence="2" id="KW-1185">Reference proteome</keyword>
<evidence type="ECO:0000313" key="1">
    <source>
        <dbReference type="EMBL" id="MBB5355239.1"/>
    </source>
</evidence>
<reference evidence="1 2" key="1">
    <citation type="submission" date="2020-08" db="EMBL/GenBank/DDBJ databases">
        <title>Genomic Encyclopedia of Type Strains, Phase IV (KMG-IV): sequencing the most valuable type-strain genomes for metagenomic binning, comparative biology and taxonomic classification.</title>
        <authorList>
            <person name="Goeker M."/>
        </authorList>
    </citation>
    <scope>NUCLEOTIDE SEQUENCE [LARGE SCALE GENOMIC DNA]</scope>
    <source>
        <strain evidence="1 2">DSM 19169</strain>
    </source>
</reference>
<dbReference type="Pfam" id="PF10117">
    <property type="entry name" value="McrBC"/>
    <property type="match status" value="1"/>
</dbReference>
<accession>A0A7W8JGF0</accession>
<dbReference type="PANTHER" id="PTHR38733">
    <property type="entry name" value="PROTEIN MCRC"/>
    <property type="match status" value="1"/>
</dbReference>
<dbReference type="RefSeq" id="WP_183242151.1">
    <property type="nucleotide sequence ID" value="NZ_JACHEQ010000005.1"/>
</dbReference>
<keyword evidence="1" id="KW-0378">Hydrolase</keyword>
<dbReference type="GO" id="GO:0004519">
    <property type="term" value="F:endonuclease activity"/>
    <property type="evidence" value="ECO:0007669"/>
    <property type="project" value="UniProtKB-KW"/>
</dbReference>
<dbReference type="EMBL" id="JACHEQ010000005">
    <property type="protein sequence ID" value="MBB5355239.1"/>
    <property type="molecule type" value="Genomic_DNA"/>
</dbReference>
<keyword evidence="1" id="KW-0540">Nuclease</keyword>
<organism evidence="1 2">
    <name type="scientific">Anoxybacillus mongoliensis</name>
    <dbReference type="NCBI Taxonomy" id="452565"/>
    <lineage>
        <taxon>Bacteria</taxon>
        <taxon>Bacillati</taxon>
        <taxon>Bacillota</taxon>
        <taxon>Bacilli</taxon>
        <taxon>Bacillales</taxon>
        <taxon>Anoxybacillaceae</taxon>
        <taxon>Anoxybacillus</taxon>
    </lineage>
</organism>
<keyword evidence="1" id="KW-0255">Endonuclease</keyword>
<dbReference type="AlphaFoldDB" id="A0A7W8JGF0"/>
<dbReference type="InterPro" id="IPR019292">
    <property type="entry name" value="McrC"/>
</dbReference>
<proteinExistence type="predicted"/>
<dbReference type="Proteomes" id="UP000583699">
    <property type="component" value="Unassembled WGS sequence"/>
</dbReference>
<comment type="caution">
    <text evidence="1">The sequence shown here is derived from an EMBL/GenBank/DDBJ whole genome shotgun (WGS) entry which is preliminary data.</text>
</comment>